<protein>
    <submittedName>
        <fullName evidence="3">Putative hydrolase</fullName>
    </submittedName>
</protein>
<dbReference type="CDD" id="cd00077">
    <property type="entry name" value="HDc"/>
    <property type="match status" value="1"/>
</dbReference>
<reference evidence="3 4" key="1">
    <citation type="submission" date="2019-02" db="EMBL/GenBank/DDBJ databases">
        <title>Deep-cultivation of Planctomycetes and their phenomic and genomic characterization uncovers novel biology.</title>
        <authorList>
            <person name="Wiegand S."/>
            <person name="Jogler M."/>
            <person name="Boedeker C."/>
            <person name="Pinto D."/>
            <person name="Vollmers J."/>
            <person name="Rivas-Marin E."/>
            <person name="Kohn T."/>
            <person name="Peeters S.H."/>
            <person name="Heuer A."/>
            <person name="Rast P."/>
            <person name="Oberbeckmann S."/>
            <person name="Bunk B."/>
            <person name="Jeske O."/>
            <person name="Meyerdierks A."/>
            <person name="Storesund J.E."/>
            <person name="Kallscheuer N."/>
            <person name="Luecker S."/>
            <person name="Lage O.M."/>
            <person name="Pohl T."/>
            <person name="Merkel B.J."/>
            <person name="Hornburger P."/>
            <person name="Mueller R.-W."/>
            <person name="Bruemmer F."/>
            <person name="Labrenz M."/>
            <person name="Spormann A.M."/>
            <person name="Op Den Camp H."/>
            <person name="Overmann J."/>
            <person name="Amann R."/>
            <person name="Jetten M.S.M."/>
            <person name="Mascher T."/>
            <person name="Medema M.H."/>
            <person name="Devos D.P."/>
            <person name="Kaster A.-K."/>
            <person name="Ovreas L."/>
            <person name="Rohde M."/>
            <person name="Galperin M.Y."/>
            <person name="Jogler C."/>
        </authorList>
    </citation>
    <scope>NUCLEOTIDE SEQUENCE [LARGE SCALE GENOMIC DNA]</scope>
    <source>
        <strain evidence="3 4">CA85</strain>
    </source>
</reference>
<dbReference type="PROSITE" id="PS51831">
    <property type="entry name" value="HD"/>
    <property type="match status" value="1"/>
</dbReference>
<comment type="caution">
    <text evidence="3">The sequence shown here is derived from an EMBL/GenBank/DDBJ whole genome shotgun (WGS) entry which is preliminary data.</text>
</comment>
<dbReference type="Gene3D" id="1.10.3210.50">
    <property type="match status" value="1"/>
</dbReference>
<evidence type="ECO:0000256" key="1">
    <source>
        <dbReference type="SAM" id="MobiDB-lite"/>
    </source>
</evidence>
<dbReference type="SMART" id="SM00471">
    <property type="entry name" value="HDc"/>
    <property type="match status" value="1"/>
</dbReference>
<organism evidence="3 4">
    <name type="scientific">Allorhodopirellula solitaria</name>
    <dbReference type="NCBI Taxonomy" id="2527987"/>
    <lineage>
        <taxon>Bacteria</taxon>
        <taxon>Pseudomonadati</taxon>
        <taxon>Planctomycetota</taxon>
        <taxon>Planctomycetia</taxon>
        <taxon>Pirellulales</taxon>
        <taxon>Pirellulaceae</taxon>
        <taxon>Allorhodopirellula</taxon>
    </lineage>
</organism>
<dbReference type="InterPro" id="IPR003607">
    <property type="entry name" value="HD/PDEase_dom"/>
</dbReference>
<name>A0A5C5WNP6_9BACT</name>
<feature type="domain" description="HD" evidence="2">
    <location>
        <begin position="30"/>
        <end position="131"/>
    </location>
</feature>
<evidence type="ECO:0000313" key="4">
    <source>
        <dbReference type="Proteomes" id="UP000318053"/>
    </source>
</evidence>
<sequence length="233" mass="25078">MQAPHRDADMTAQVEAIVRQRMDGQAAGHGMDHVLRVLASARAIRAETGGELEIIELAALLHDVGDAKFHHGLERSAEFAREILSGLGAGDGVIEQVAHIVDNISFRKGVDASELSLEGKIVQDADRLDALGAIGIVRTIEYGAAPPPGVPVQPFYVSDAGDTKTGPVKTGVGHFHEKLFKLKDLLNTDAARQMAAERESFMRRFLDQFMRESGADSSSSNARTGTLKSQPNQ</sequence>
<dbReference type="SUPFAM" id="SSF109604">
    <property type="entry name" value="HD-domain/PDEase-like"/>
    <property type="match status" value="1"/>
</dbReference>
<dbReference type="EMBL" id="SJPK01000030">
    <property type="protein sequence ID" value="TWT52258.1"/>
    <property type="molecule type" value="Genomic_DNA"/>
</dbReference>
<keyword evidence="3" id="KW-0378">Hydrolase</keyword>
<keyword evidence="4" id="KW-1185">Reference proteome</keyword>
<dbReference type="Proteomes" id="UP000318053">
    <property type="component" value="Unassembled WGS sequence"/>
</dbReference>
<gene>
    <name evidence="3" type="ORF">CA85_50380</name>
</gene>
<feature type="region of interest" description="Disordered" evidence="1">
    <location>
        <begin position="212"/>
        <end position="233"/>
    </location>
</feature>
<dbReference type="AlphaFoldDB" id="A0A5C5WNP6"/>
<accession>A0A5C5WNP6</accession>
<evidence type="ECO:0000313" key="3">
    <source>
        <dbReference type="EMBL" id="TWT52258.1"/>
    </source>
</evidence>
<dbReference type="Pfam" id="PF01966">
    <property type="entry name" value="HD"/>
    <property type="match status" value="1"/>
</dbReference>
<proteinExistence type="predicted"/>
<dbReference type="PANTHER" id="PTHR33594">
    <property type="entry name" value="SUPERFAMILY HYDROLASE, PUTATIVE (AFU_ORTHOLOGUE AFUA_1G03035)-RELATED"/>
    <property type="match status" value="1"/>
</dbReference>
<evidence type="ECO:0000259" key="2">
    <source>
        <dbReference type="PROSITE" id="PS51831"/>
    </source>
</evidence>
<dbReference type="GO" id="GO:0016787">
    <property type="term" value="F:hydrolase activity"/>
    <property type="evidence" value="ECO:0007669"/>
    <property type="project" value="UniProtKB-KW"/>
</dbReference>
<feature type="compositionally biased region" description="Polar residues" evidence="1">
    <location>
        <begin position="215"/>
        <end position="233"/>
    </location>
</feature>
<dbReference type="InterPro" id="IPR006674">
    <property type="entry name" value="HD_domain"/>
</dbReference>
<dbReference type="PANTHER" id="PTHR33594:SF1">
    <property type="entry name" value="HD_PDEASE DOMAIN-CONTAINING PROTEIN"/>
    <property type="match status" value="1"/>
</dbReference>